<dbReference type="InterPro" id="IPR036271">
    <property type="entry name" value="Tet_transcr_reg_TetR-rel_C_sf"/>
</dbReference>
<feature type="domain" description="HTH tetR-type" evidence="3">
    <location>
        <begin position="87"/>
        <end position="147"/>
    </location>
</feature>
<evidence type="ECO:0000256" key="2">
    <source>
        <dbReference type="PROSITE-ProRule" id="PRU00335"/>
    </source>
</evidence>
<dbReference type="Pfam" id="PF00440">
    <property type="entry name" value="TetR_N"/>
    <property type="match status" value="1"/>
</dbReference>
<protein>
    <submittedName>
        <fullName evidence="4">TetR family transcriptional regulator</fullName>
    </submittedName>
</protein>
<keyword evidence="1 2" id="KW-0238">DNA-binding</keyword>
<evidence type="ECO:0000256" key="1">
    <source>
        <dbReference type="ARBA" id="ARBA00023125"/>
    </source>
</evidence>
<dbReference type="PRINTS" id="PR00455">
    <property type="entry name" value="HTHTETR"/>
</dbReference>
<proteinExistence type="predicted"/>
<dbReference type="InterPro" id="IPR009057">
    <property type="entry name" value="Homeodomain-like_sf"/>
</dbReference>
<dbReference type="InterPro" id="IPR041678">
    <property type="entry name" value="TetR_C_16"/>
</dbReference>
<dbReference type="SUPFAM" id="SSF46689">
    <property type="entry name" value="Homeodomain-like"/>
    <property type="match status" value="1"/>
</dbReference>
<reference evidence="4 5" key="1">
    <citation type="submission" date="2021-06" db="EMBL/GenBank/DDBJ databases">
        <title>Actinoplanes lichenicola sp. nov., and Actinoplanes ovalisporus sp. nov., isolated from lichen in Thailand.</title>
        <authorList>
            <person name="Saeng-In P."/>
            <person name="Kanchanasin P."/>
            <person name="Yuki M."/>
            <person name="Kudo T."/>
            <person name="Ohkuma M."/>
            <person name="Phongsopitanun W."/>
            <person name="Tanasupawat S."/>
        </authorList>
    </citation>
    <scope>NUCLEOTIDE SEQUENCE [LARGE SCALE GENOMIC DNA]</scope>
    <source>
        <strain evidence="4 5">NBRC 110975</strain>
    </source>
</reference>
<dbReference type="InterPro" id="IPR001647">
    <property type="entry name" value="HTH_TetR"/>
</dbReference>
<organism evidence="4 5">
    <name type="scientific">Paractinoplanes bogorensis</name>
    <dbReference type="NCBI Taxonomy" id="1610840"/>
    <lineage>
        <taxon>Bacteria</taxon>
        <taxon>Bacillati</taxon>
        <taxon>Actinomycetota</taxon>
        <taxon>Actinomycetes</taxon>
        <taxon>Micromonosporales</taxon>
        <taxon>Micromonosporaceae</taxon>
        <taxon>Paractinoplanes</taxon>
    </lineage>
</organism>
<dbReference type="Gene3D" id="1.10.357.10">
    <property type="entry name" value="Tetracycline Repressor, domain 2"/>
    <property type="match status" value="1"/>
</dbReference>
<sequence>MQHRRGRAGQVRHDVVPAAGHLRLGQRNLRSGVIAHRPIIGHAPGEWRDAHPAAGEKLVNRRLHPTEGRYAGRVTSSSAPIKRRDATRTRQLLLDAARHRFASDGYAATTVRDIADDAGVNVALISRYFSSKEGLFEACLTSSVDEMRRTAGGARLDEVAERIVEQLAGIDSDGFPRHLVLLLRSSGDARADEIRVGMLRTFAEKLASLAGWTEGDDELLLRAQVTIAASLGIALLRSNTRLEPLGSAGREDLIGPVTDLITAILRKP</sequence>
<dbReference type="InterPro" id="IPR050109">
    <property type="entry name" value="HTH-type_TetR-like_transc_reg"/>
</dbReference>
<feature type="DNA-binding region" description="H-T-H motif" evidence="2">
    <location>
        <begin position="110"/>
        <end position="129"/>
    </location>
</feature>
<dbReference type="SUPFAM" id="SSF48498">
    <property type="entry name" value="Tetracyclin repressor-like, C-terminal domain"/>
    <property type="match status" value="1"/>
</dbReference>
<dbReference type="PANTHER" id="PTHR30055">
    <property type="entry name" value="HTH-TYPE TRANSCRIPTIONAL REGULATOR RUTR"/>
    <property type="match status" value="1"/>
</dbReference>
<evidence type="ECO:0000313" key="5">
    <source>
        <dbReference type="Proteomes" id="UP001519654"/>
    </source>
</evidence>
<evidence type="ECO:0000259" key="3">
    <source>
        <dbReference type="PROSITE" id="PS50977"/>
    </source>
</evidence>
<evidence type="ECO:0000313" key="4">
    <source>
        <dbReference type="EMBL" id="MBU2665025.1"/>
    </source>
</evidence>
<dbReference type="Pfam" id="PF17920">
    <property type="entry name" value="TetR_C_16"/>
    <property type="match status" value="1"/>
</dbReference>
<accession>A0ABS5YSL4</accession>
<dbReference type="PROSITE" id="PS50977">
    <property type="entry name" value="HTH_TETR_2"/>
    <property type="match status" value="1"/>
</dbReference>
<keyword evidence="5" id="KW-1185">Reference proteome</keyword>
<dbReference type="PROSITE" id="PS01081">
    <property type="entry name" value="HTH_TETR_1"/>
    <property type="match status" value="1"/>
</dbReference>
<name>A0ABS5YSL4_9ACTN</name>
<dbReference type="InterPro" id="IPR023772">
    <property type="entry name" value="DNA-bd_HTH_TetR-type_CS"/>
</dbReference>
<dbReference type="EMBL" id="JAHKKG010000005">
    <property type="protein sequence ID" value="MBU2665025.1"/>
    <property type="molecule type" value="Genomic_DNA"/>
</dbReference>
<gene>
    <name evidence="4" type="ORF">KOI35_16090</name>
</gene>
<dbReference type="PANTHER" id="PTHR30055:SF235">
    <property type="entry name" value="TRANSCRIPTIONAL REGULATORY PROTEIN"/>
    <property type="match status" value="1"/>
</dbReference>
<dbReference type="Proteomes" id="UP001519654">
    <property type="component" value="Unassembled WGS sequence"/>
</dbReference>
<comment type="caution">
    <text evidence="4">The sequence shown here is derived from an EMBL/GenBank/DDBJ whole genome shotgun (WGS) entry which is preliminary data.</text>
</comment>